<dbReference type="PANTHER" id="PTHR38467">
    <property type="match status" value="1"/>
</dbReference>
<dbReference type="STRING" id="471514.AN477_09895"/>
<evidence type="ECO:0000259" key="2">
    <source>
        <dbReference type="Pfam" id="PF19044"/>
    </source>
</evidence>
<reference evidence="3 4" key="1">
    <citation type="submission" date="2015-09" db="EMBL/GenBank/DDBJ databases">
        <title>Draft genome sequence of Alicyclobacillus ferrooxydans DSM 22381.</title>
        <authorList>
            <person name="Hemp J."/>
        </authorList>
    </citation>
    <scope>NUCLEOTIDE SEQUENCE [LARGE SCALE GENOMIC DNA]</scope>
    <source>
        <strain evidence="3 4">TC-34</strain>
    </source>
</reference>
<proteinExistence type="predicted"/>
<dbReference type="EMBL" id="LJCO01000043">
    <property type="protein sequence ID" value="KPV43915.1"/>
    <property type="molecule type" value="Genomic_DNA"/>
</dbReference>
<dbReference type="PANTHER" id="PTHR38467:SF1">
    <property type="entry name" value="CONJUGATIVE TRANSFER: ASSEMBLY"/>
    <property type="match status" value="1"/>
</dbReference>
<feature type="domain" description="TraG P-loop" evidence="2">
    <location>
        <begin position="258"/>
        <end position="333"/>
    </location>
</feature>
<evidence type="ECO:0000256" key="1">
    <source>
        <dbReference type="SAM" id="Coils"/>
    </source>
</evidence>
<organism evidence="3 4">
    <name type="scientific">Alicyclobacillus ferrooxydans</name>
    <dbReference type="NCBI Taxonomy" id="471514"/>
    <lineage>
        <taxon>Bacteria</taxon>
        <taxon>Bacillati</taxon>
        <taxon>Bacillota</taxon>
        <taxon>Bacilli</taxon>
        <taxon>Bacillales</taxon>
        <taxon>Alicyclobacillaceae</taxon>
        <taxon>Alicyclobacillus</taxon>
    </lineage>
</organism>
<dbReference type="InterPro" id="IPR043964">
    <property type="entry name" value="P-loop_TraG"/>
</dbReference>
<gene>
    <name evidence="3" type="ORF">AN477_09895</name>
</gene>
<keyword evidence="1" id="KW-0175">Coiled coil</keyword>
<keyword evidence="4" id="KW-1185">Reference proteome</keyword>
<dbReference type="OrthoDB" id="9804380at2"/>
<dbReference type="Pfam" id="PF19044">
    <property type="entry name" value="P-loop_TraG"/>
    <property type="match status" value="2"/>
</dbReference>
<evidence type="ECO:0000313" key="4">
    <source>
        <dbReference type="Proteomes" id="UP000050482"/>
    </source>
</evidence>
<evidence type="ECO:0000313" key="3">
    <source>
        <dbReference type="EMBL" id="KPV43915.1"/>
    </source>
</evidence>
<sequence length="653" mass="75171">MARMWRCLILFKFSKRKQGPKKVYLDDPSVLGENAPTFHDLMTLADGIEVNSTEIYVSPSGFTKTYYVTGLPSTIHFGYLNRFFHVGADVHISIHVEPADSTLAISKRTKMMTKLEAEILAEQKAGTNKAIAFYQQEYQLLEKEREELRLGVERLFYTTIIFAVSSPNREEFLSACERIEREGFEGFMIRQAYQEHDLGFQSVAPIGENLLRHPIEMTSSALANAFPFTNSRFSHEYGIPIGIDWSSGHLNRYDPWHEKLANSNMIIIGTSGAGKSYLVKGLVARGAAFGIRFVIIDYEGEYTAVVKALGGASIRIDERSPYRMNPFELEEEEEKLQDGTLHRFVDVKEKISEMERFIVSMAHLHSGDRLDAYNAAAINTLLRTLYEEDFGFTSDPESLYERRDSWERNANGDRLILRVKRQQPCFSDFFEKLEQKAETDPRLEELVMRLRRFHRGGTEGMFDCYSNVELSDAPIIHFDLSSLPEKSHARRLGMQVTFEWVLEKFIKKNVHIKKCVVSDETQKMLELEDTARFIEDVFRRIRKRSGAAVAASQDFRKFADNEFGRAIVQNSATKVLLRQDKNDKAAVMEVFGLEEREFDDLVGYRKGMGRWWAGGEVFYNVLNSFAEEEQLFSTTFVQSEHQLALQRDRVMIR</sequence>
<protein>
    <submittedName>
        <fullName evidence="3">Conjugal transfer protein TraC</fullName>
    </submittedName>
</protein>
<feature type="domain" description="TraG P-loop" evidence="2">
    <location>
        <begin position="423"/>
        <end position="601"/>
    </location>
</feature>
<dbReference type="SUPFAM" id="SSF52540">
    <property type="entry name" value="P-loop containing nucleoside triphosphate hydrolases"/>
    <property type="match status" value="1"/>
</dbReference>
<feature type="coiled-coil region" evidence="1">
    <location>
        <begin position="124"/>
        <end position="151"/>
    </location>
</feature>
<comment type="caution">
    <text evidence="3">The sequence shown here is derived from an EMBL/GenBank/DDBJ whole genome shotgun (WGS) entry which is preliminary data.</text>
</comment>
<dbReference type="PATRIC" id="fig|471514.4.peg.4743"/>
<accession>A0A0P9D329</accession>
<dbReference type="InterPro" id="IPR027417">
    <property type="entry name" value="P-loop_NTPase"/>
</dbReference>
<dbReference type="InterPro" id="IPR053155">
    <property type="entry name" value="F-pilin_assembly_TraC"/>
</dbReference>
<dbReference type="Gene3D" id="3.40.50.300">
    <property type="entry name" value="P-loop containing nucleotide triphosphate hydrolases"/>
    <property type="match status" value="1"/>
</dbReference>
<name>A0A0P9D329_9BACL</name>
<dbReference type="Proteomes" id="UP000050482">
    <property type="component" value="Unassembled WGS sequence"/>
</dbReference>
<dbReference type="Gene3D" id="1.10.8.730">
    <property type="match status" value="1"/>
</dbReference>
<dbReference type="AlphaFoldDB" id="A0A0P9D329"/>